<dbReference type="GeneID" id="77936502"/>
<dbReference type="Proteomes" id="UP000321915">
    <property type="component" value="Segment"/>
</dbReference>
<evidence type="ECO:0000313" key="1">
    <source>
        <dbReference type="EMBL" id="QED11630.1"/>
    </source>
</evidence>
<evidence type="ECO:0000313" key="2">
    <source>
        <dbReference type="Proteomes" id="UP000321915"/>
    </source>
</evidence>
<organism evidence="1 2">
    <name type="scientific">Arthrobacter phage Qui</name>
    <dbReference type="NCBI Taxonomy" id="2603260"/>
    <lineage>
        <taxon>Viruses</taxon>
        <taxon>Duplodnaviria</taxon>
        <taxon>Heunggongvirae</taxon>
        <taxon>Uroviricota</taxon>
        <taxon>Caudoviricetes</taxon>
        <taxon>Quivirus</taxon>
        <taxon>Quivirus qui</taxon>
    </lineage>
</organism>
<dbReference type="RefSeq" id="YP_010660507.1">
    <property type="nucleotide sequence ID" value="NC_070877.1"/>
</dbReference>
<dbReference type="EMBL" id="MN183282">
    <property type="protein sequence ID" value="QED11630.1"/>
    <property type="molecule type" value="Genomic_DNA"/>
</dbReference>
<gene>
    <name evidence="1" type="primary">141</name>
    <name evidence="1" type="ORF">SEA_QUI_141</name>
</gene>
<dbReference type="KEGG" id="vg:77936502"/>
<sequence length="58" mass="6363">MFDMEKIANVTKAETKKIDKIKRNRKIRKTLIGLGSKAALGVSAVGAKIERATAPYCK</sequence>
<protein>
    <submittedName>
        <fullName evidence="1">Uncharacterized protein</fullName>
    </submittedName>
</protein>
<reference evidence="1 2" key="1">
    <citation type="submission" date="2019-07" db="EMBL/GenBank/DDBJ databases">
        <authorList>
            <person name="Abdullah A."/>
            <person name="Lima G.C."/>
            <person name="Cuneo C.K."/>
            <person name="Ennest D.C."/>
            <person name="Fritz K.J."/>
            <person name="Johnson B.T."/>
            <person name="Larson S.M."/>
            <person name="Lemunyete M.N."/>
            <person name="Murray M.B."/>
            <person name="Osmond D.E."/>
            <person name="Patras K.A."/>
            <person name="Ransibrahmanakul S."/>
            <person name="Simpson K.A."/>
            <person name="Thull B.S."/>
            <person name="Wetzel S."/>
            <person name="Bonilla J.A."/>
            <person name="Klyczek K."/>
            <person name="Garlena R.A."/>
            <person name="Russell D.A."/>
            <person name="Pope W.H."/>
            <person name="Jacobs-Sera D."/>
            <person name="Hatfull G.F."/>
        </authorList>
    </citation>
    <scope>NUCLEOTIDE SEQUENCE [LARGE SCALE GENOMIC DNA]</scope>
</reference>
<keyword evidence="2" id="KW-1185">Reference proteome</keyword>
<name>A0A5B8WFP7_9CAUD</name>
<proteinExistence type="predicted"/>
<accession>A0A5B8WFP7</accession>